<dbReference type="Proteomes" id="UP001501475">
    <property type="component" value="Unassembled WGS sequence"/>
</dbReference>
<dbReference type="EMBL" id="BAAAPN010000024">
    <property type="protein sequence ID" value="GAA1751068.1"/>
    <property type="molecule type" value="Genomic_DNA"/>
</dbReference>
<feature type="transmembrane region" description="Helical" evidence="1">
    <location>
        <begin position="63"/>
        <end position="81"/>
    </location>
</feature>
<keyword evidence="1" id="KW-0812">Transmembrane</keyword>
<evidence type="ECO:0008006" key="4">
    <source>
        <dbReference type="Google" id="ProtNLM"/>
    </source>
</evidence>
<keyword evidence="3" id="KW-1185">Reference proteome</keyword>
<keyword evidence="1" id="KW-1133">Transmembrane helix</keyword>
<comment type="caution">
    <text evidence="2">The sequence shown here is derived from an EMBL/GenBank/DDBJ whole genome shotgun (WGS) entry which is preliminary data.</text>
</comment>
<keyword evidence="1" id="KW-0472">Membrane</keyword>
<gene>
    <name evidence="2" type="ORF">GCM10009810_09240</name>
</gene>
<evidence type="ECO:0000256" key="1">
    <source>
        <dbReference type="SAM" id="Phobius"/>
    </source>
</evidence>
<accession>A0ABP4WII8</accession>
<sequence>MATARTECGIVCRMGGLVWRVLGTGAAAAAAVVANKSVTAIWKKAGKDDTVDPQNPHTPLGEALALAAVSALAAAVARTVFTRKAAQYYENSSGQLPAPMRKEETA</sequence>
<dbReference type="Pfam" id="PF14019">
    <property type="entry name" value="DUF4235"/>
    <property type="match status" value="1"/>
</dbReference>
<name>A0ABP4WII8_9MICO</name>
<reference evidence="3" key="1">
    <citation type="journal article" date="2019" name="Int. J. Syst. Evol. Microbiol.">
        <title>The Global Catalogue of Microorganisms (GCM) 10K type strain sequencing project: providing services to taxonomists for standard genome sequencing and annotation.</title>
        <authorList>
            <consortium name="The Broad Institute Genomics Platform"/>
            <consortium name="The Broad Institute Genome Sequencing Center for Infectious Disease"/>
            <person name="Wu L."/>
            <person name="Ma J."/>
        </authorList>
    </citation>
    <scope>NUCLEOTIDE SEQUENCE [LARGE SCALE GENOMIC DNA]</scope>
    <source>
        <strain evidence="3">JCM 15591</strain>
    </source>
</reference>
<evidence type="ECO:0000313" key="2">
    <source>
        <dbReference type="EMBL" id="GAA1751068.1"/>
    </source>
</evidence>
<protein>
    <recommendedName>
        <fullName evidence="4">DUF4235 domain-containing protein</fullName>
    </recommendedName>
</protein>
<proteinExistence type="predicted"/>
<dbReference type="InterPro" id="IPR025329">
    <property type="entry name" value="DUF4235"/>
</dbReference>
<organism evidence="2 3">
    <name type="scientific">Nostocoides vanveenii</name>
    <dbReference type="NCBI Taxonomy" id="330835"/>
    <lineage>
        <taxon>Bacteria</taxon>
        <taxon>Bacillati</taxon>
        <taxon>Actinomycetota</taxon>
        <taxon>Actinomycetes</taxon>
        <taxon>Micrococcales</taxon>
        <taxon>Intrasporangiaceae</taxon>
        <taxon>Nostocoides</taxon>
    </lineage>
</organism>
<evidence type="ECO:0000313" key="3">
    <source>
        <dbReference type="Proteomes" id="UP001501475"/>
    </source>
</evidence>